<protein>
    <submittedName>
        <fullName evidence="1">Uncharacterized protein</fullName>
    </submittedName>
</protein>
<proteinExistence type="predicted"/>
<reference evidence="1" key="1">
    <citation type="submission" date="2016-10" db="EMBL/GenBank/DDBJ databases">
        <authorList>
            <person name="de Groot N.N."/>
        </authorList>
    </citation>
    <scope>NUCLEOTIDE SEQUENCE</scope>
</reference>
<evidence type="ECO:0000313" key="1">
    <source>
        <dbReference type="EMBL" id="SFV55488.1"/>
    </source>
</evidence>
<gene>
    <name evidence="1" type="ORF">MNB_SM-5-65</name>
</gene>
<organism evidence="1">
    <name type="scientific">hydrothermal vent metagenome</name>
    <dbReference type="NCBI Taxonomy" id="652676"/>
    <lineage>
        <taxon>unclassified sequences</taxon>
        <taxon>metagenomes</taxon>
        <taxon>ecological metagenomes</taxon>
    </lineage>
</organism>
<name>A0A1W1BPI3_9ZZZZ</name>
<dbReference type="AlphaFoldDB" id="A0A1W1BPI3"/>
<dbReference type="EMBL" id="FPHH01000031">
    <property type="protein sequence ID" value="SFV55488.1"/>
    <property type="molecule type" value="Genomic_DNA"/>
</dbReference>
<sequence>MLTKPDSNKTIPKAKKRVNKENSVDSFFRTKKFTTETEDTYISVKLNSDLHSLYPNKFNIGVTARIPLSKSTKRYNLFINSFKKGETTNSNSKINHLNKESGTEIGVNYFATLAHKIKSRYSLGVNGLNLFTLAKYSIEKNFHSWNILSTQEFRYSLKHLFEEETDIYFDKHLCDSRLFRIALLRGTREGDAGMDYSFMVQHFWIFSKTAALSLSQLFSGNTKYKYKRRRYRGITNYTTALNFRKTAFRKWFYYGIRPSINFNKERNYRANYALNFYLELYFGVLKH</sequence>
<accession>A0A1W1BPI3</accession>